<sequence>MRDKYATATAVLHIISGALLTISGATLLASGIVQASKPNTK</sequence>
<comment type="caution">
    <text evidence="1">The sequence shown here is derived from an EMBL/GenBank/DDBJ whole genome shotgun (WGS) entry which is preliminary data.</text>
</comment>
<dbReference type="Proteomes" id="UP000286974">
    <property type="component" value="Unassembled WGS sequence"/>
</dbReference>
<dbReference type="RefSeq" id="WP_261341431.1">
    <property type="nucleotide sequence ID" value="NZ_BEXA01000003.1"/>
</dbReference>
<dbReference type="AlphaFoldDB" id="A0A401FLR5"/>
<gene>
    <name evidence="1" type="ORF">NBRC111893_1471</name>
</gene>
<proteinExistence type="predicted"/>
<protein>
    <submittedName>
        <fullName evidence="1">Uncharacterized protein</fullName>
    </submittedName>
</protein>
<organism evidence="1 2">
    <name type="scientific">Lentilactobacillus kosonis</name>
    <dbReference type="NCBI Taxonomy" id="2810561"/>
    <lineage>
        <taxon>Bacteria</taxon>
        <taxon>Bacillati</taxon>
        <taxon>Bacillota</taxon>
        <taxon>Bacilli</taxon>
        <taxon>Lactobacillales</taxon>
        <taxon>Lactobacillaceae</taxon>
        <taxon>Lentilactobacillus</taxon>
    </lineage>
</organism>
<evidence type="ECO:0000313" key="1">
    <source>
        <dbReference type="EMBL" id="GAY73325.1"/>
    </source>
</evidence>
<evidence type="ECO:0000313" key="2">
    <source>
        <dbReference type="Proteomes" id="UP000286974"/>
    </source>
</evidence>
<accession>A0A401FLR5</accession>
<name>A0A401FLR5_9LACO</name>
<dbReference type="EMBL" id="BEXA01000003">
    <property type="protein sequence ID" value="GAY73325.1"/>
    <property type="molecule type" value="Genomic_DNA"/>
</dbReference>
<reference evidence="1 2" key="1">
    <citation type="submission" date="2017-11" db="EMBL/GenBank/DDBJ databases">
        <title>Draft Genome Sequence of Lactobacillus curieae NBRC 111893 isolated from Koso, a Japanese sugar-Vegetable Fermented Beverage.</title>
        <authorList>
            <person name="Chiou T.Y."/>
            <person name="Oshima K."/>
            <person name="Suda W."/>
            <person name="Hattori M."/>
            <person name="Takahashi T."/>
        </authorList>
    </citation>
    <scope>NUCLEOTIDE SEQUENCE [LARGE SCALE GENOMIC DNA]</scope>
    <source>
        <strain evidence="1 2">NBRC111893</strain>
    </source>
</reference>
<keyword evidence="2" id="KW-1185">Reference proteome</keyword>